<dbReference type="PROSITE" id="PS51186">
    <property type="entry name" value="GNAT"/>
    <property type="match status" value="1"/>
</dbReference>
<feature type="domain" description="N-acetyltransferase" evidence="3">
    <location>
        <begin position="4"/>
        <end position="155"/>
    </location>
</feature>
<accession>A0A845BAQ4</accession>
<evidence type="ECO:0000313" key="4">
    <source>
        <dbReference type="EMBL" id="MXP62447.1"/>
    </source>
</evidence>
<evidence type="ECO:0000313" key="5">
    <source>
        <dbReference type="Proteomes" id="UP000460715"/>
    </source>
</evidence>
<dbReference type="EMBL" id="SNVJ01000002">
    <property type="protein sequence ID" value="MXP62447.1"/>
    <property type="molecule type" value="Genomic_DNA"/>
</dbReference>
<dbReference type="OrthoDB" id="9789603at2"/>
<dbReference type="InterPro" id="IPR016181">
    <property type="entry name" value="Acyl_CoA_acyltransferase"/>
</dbReference>
<evidence type="ECO:0000256" key="1">
    <source>
        <dbReference type="ARBA" id="ARBA00022679"/>
    </source>
</evidence>
<dbReference type="RefSeq" id="WP_160935549.1">
    <property type="nucleotide sequence ID" value="NZ_SNVJ01000002.1"/>
</dbReference>
<evidence type="ECO:0000256" key="2">
    <source>
        <dbReference type="ARBA" id="ARBA00023315"/>
    </source>
</evidence>
<dbReference type="AlphaFoldDB" id="A0A845BAQ4"/>
<dbReference type="Pfam" id="PF00583">
    <property type="entry name" value="Acetyltransf_1"/>
    <property type="match status" value="1"/>
</dbReference>
<keyword evidence="2" id="KW-0012">Acyltransferase</keyword>
<dbReference type="Gene3D" id="3.40.630.30">
    <property type="match status" value="1"/>
</dbReference>
<evidence type="ECO:0000259" key="3">
    <source>
        <dbReference type="PROSITE" id="PS51186"/>
    </source>
</evidence>
<dbReference type="SUPFAM" id="SSF55729">
    <property type="entry name" value="Acyl-CoA N-acyltransferases (Nat)"/>
    <property type="match status" value="1"/>
</dbReference>
<reference evidence="4 5" key="1">
    <citation type="submission" date="2019-03" db="EMBL/GenBank/DDBJ databases">
        <title>Roseomonas sp. a novel Roseomonas species isolated from Sea whip Gorgonian.</title>
        <authorList>
            <person name="Li F."/>
            <person name="Pan X."/>
            <person name="Huang S."/>
            <person name="Li Z."/>
            <person name="Meng B."/>
        </authorList>
    </citation>
    <scope>NUCLEOTIDE SEQUENCE [LARGE SCALE GENOMIC DNA]</scope>
    <source>
        <strain evidence="4 5">M0104</strain>
    </source>
</reference>
<protein>
    <submittedName>
        <fullName evidence="4">GNAT family N-acetyltransferase</fullName>
    </submittedName>
</protein>
<comment type="caution">
    <text evidence="4">The sequence shown here is derived from an EMBL/GenBank/DDBJ whole genome shotgun (WGS) entry which is preliminary data.</text>
</comment>
<keyword evidence="1 4" id="KW-0808">Transferase</keyword>
<organism evidence="4 5">
    <name type="scientific">Teichococcus coralli</name>
    <dbReference type="NCBI Taxonomy" id="2545983"/>
    <lineage>
        <taxon>Bacteria</taxon>
        <taxon>Pseudomonadati</taxon>
        <taxon>Pseudomonadota</taxon>
        <taxon>Alphaproteobacteria</taxon>
        <taxon>Acetobacterales</taxon>
        <taxon>Roseomonadaceae</taxon>
        <taxon>Roseomonas</taxon>
    </lineage>
</organism>
<dbReference type="Proteomes" id="UP000460715">
    <property type="component" value="Unassembled WGS sequence"/>
</dbReference>
<gene>
    <name evidence="4" type="ORF">E0493_03645</name>
</gene>
<dbReference type="InterPro" id="IPR000182">
    <property type="entry name" value="GNAT_dom"/>
</dbReference>
<dbReference type="CDD" id="cd04301">
    <property type="entry name" value="NAT_SF"/>
    <property type="match status" value="1"/>
</dbReference>
<proteinExistence type="predicted"/>
<dbReference type="InterPro" id="IPR050832">
    <property type="entry name" value="Bact_Acetyltransf"/>
</dbReference>
<dbReference type="GO" id="GO:0016747">
    <property type="term" value="F:acyltransferase activity, transferring groups other than amino-acyl groups"/>
    <property type="evidence" value="ECO:0007669"/>
    <property type="project" value="InterPro"/>
</dbReference>
<dbReference type="PANTHER" id="PTHR43877:SF2">
    <property type="entry name" value="AMINOALKYLPHOSPHONATE N-ACETYLTRANSFERASE-RELATED"/>
    <property type="match status" value="1"/>
</dbReference>
<dbReference type="PANTHER" id="PTHR43877">
    <property type="entry name" value="AMINOALKYLPHOSPHONATE N-ACETYLTRANSFERASE-RELATED-RELATED"/>
    <property type="match status" value="1"/>
</dbReference>
<name>A0A845BAQ4_9PROT</name>
<sequence length="155" mass="16694">MQQVSFRPAHLSDLPAIIALLAEDALGRGREMVSTPPDPRYLAAFEAIKADPNQMLVVAAEGEAVVGTLQITFIPGLSRAGAWRGQIEAVRVAASRRGNGLGQRMIAWAIAESRARGCGLVQLTTDKSRAGAHRFYEKLGFIGSHEGYKLALRPD</sequence>
<keyword evidence="5" id="KW-1185">Reference proteome</keyword>